<dbReference type="GO" id="GO:0016020">
    <property type="term" value="C:membrane"/>
    <property type="evidence" value="ECO:0007669"/>
    <property type="project" value="UniProtKB-SubCell"/>
</dbReference>
<organism evidence="8">
    <name type="scientific">marine metagenome</name>
    <dbReference type="NCBI Taxonomy" id="408172"/>
    <lineage>
        <taxon>unclassified sequences</taxon>
        <taxon>metagenomes</taxon>
        <taxon>ecological metagenomes</taxon>
    </lineage>
</organism>
<dbReference type="Pfam" id="PF00005">
    <property type="entry name" value="ABC_tran"/>
    <property type="match status" value="1"/>
</dbReference>
<evidence type="ECO:0000256" key="2">
    <source>
        <dbReference type="ARBA" id="ARBA00022448"/>
    </source>
</evidence>
<dbReference type="Gene3D" id="3.40.50.300">
    <property type="entry name" value="P-loop containing nucleotide triphosphate hydrolases"/>
    <property type="match status" value="1"/>
</dbReference>
<dbReference type="FunFam" id="3.40.50.300:FF:000016">
    <property type="entry name" value="Oligopeptide ABC transporter ATP-binding component"/>
    <property type="match status" value="1"/>
</dbReference>
<keyword evidence="6" id="KW-0472">Membrane</keyword>
<keyword evidence="4" id="KW-0547">Nucleotide-binding</keyword>
<dbReference type="PROSITE" id="PS50893">
    <property type="entry name" value="ABC_TRANSPORTER_2"/>
    <property type="match status" value="1"/>
</dbReference>
<evidence type="ECO:0000256" key="1">
    <source>
        <dbReference type="ARBA" id="ARBA00004370"/>
    </source>
</evidence>
<dbReference type="Pfam" id="PF08352">
    <property type="entry name" value="oligo_HPY"/>
    <property type="match status" value="1"/>
</dbReference>
<dbReference type="PANTHER" id="PTHR43297">
    <property type="entry name" value="OLIGOPEPTIDE TRANSPORT ATP-BINDING PROTEIN APPD"/>
    <property type="match status" value="1"/>
</dbReference>
<keyword evidence="2" id="KW-0813">Transport</keyword>
<dbReference type="InterPro" id="IPR013563">
    <property type="entry name" value="Oligopep_ABC_C"/>
</dbReference>
<evidence type="ECO:0000256" key="6">
    <source>
        <dbReference type="ARBA" id="ARBA00023136"/>
    </source>
</evidence>
<dbReference type="PANTHER" id="PTHR43297:SF7">
    <property type="entry name" value="D,D-DIPEPTIDE TRANSPORT ATP-BINDING PROTEIN DDPD-RELATED"/>
    <property type="match status" value="1"/>
</dbReference>
<evidence type="ECO:0000256" key="4">
    <source>
        <dbReference type="ARBA" id="ARBA00022741"/>
    </source>
</evidence>
<dbReference type="SUPFAM" id="SSF52540">
    <property type="entry name" value="P-loop containing nucleoside triphosphate hydrolases"/>
    <property type="match status" value="1"/>
</dbReference>
<dbReference type="EMBL" id="UINC01006823">
    <property type="protein sequence ID" value="SVA29860.1"/>
    <property type="molecule type" value="Genomic_DNA"/>
</dbReference>
<evidence type="ECO:0000313" key="8">
    <source>
        <dbReference type="EMBL" id="SVA29860.1"/>
    </source>
</evidence>
<evidence type="ECO:0000259" key="7">
    <source>
        <dbReference type="PROSITE" id="PS50893"/>
    </source>
</evidence>
<keyword evidence="3" id="KW-1003">Cell membrane</keyword>
<dbReference type="PROSITE" id="PS00211">
    <property type="entry name" value="ABC_TRANSPORTER_1"/>
    <property type="match status" value="1"/>
</dbReference>
<keyword evidence="5" id="KW-0067">ATP-binding</keyword>
<accession>A0A381UP21</accession>
<evidence type="ECO:0000256" key="3">
    <source>
        <dbReference type="ARBA" id="ARBA00022475"/>
    </source>
</evidence>
<protein>
    <recommendedName>
        <fullName evidence="7">ABC transporter domain-containing protein</fullName>
    </recommendedName>
</protein>
<dbReference type="GO" id="GO:0015833">
    <property type="term" value="P:peptide transport"/>
    <property type="evidence" value="ECO:0007669"/>
    <property type="project" value="InterPro"/>
</dbReference>
<dbReference type="GO" id="GO:0016887">
    <property type="term" value="F:ATP hydrolysis activity"/>
    <property type="evidence" value="ECO:0007669"/>
    <property type="project" value="InterPro"/>
</dbReference>
<name>A0A381UP21_9ZZZZ</name>
<dbReference type="InterPro" id="IPR027417">
    <property type="entry name" value="P-loop_NTPase"/>
</dbReference>
<dbReference type="NCBIfam" id="TIGR01727">
    <property type="entry name" value="oligo_HPY"/>
    <property type="match status" value="1"/>
</dbReference>
<dbReference type="CDD" id="cd03257">
    <property type="entry name" value="ABC_NikE_OppD_transporters"/>
    <property type="match status" value="1"/>
</dbReference>
<evidence type="ECO:0000256" key="5">
    <source>
        <dbReference type="ARBA" id="ARBA00022840"/>
    </source>
</evidence>
<gene>
    <name evidence="8" type="ORF">METZ01_LOCUS82714</name>
</gene>
<dbReference type="InterPro" id="IPR003439">
    <property type="entry name" value="ABC_transporter-like_ATP-bd"/>
</dbReference>
<sequence length="260" mass="29369">MGSVKYESKEILNASEKELNSIRSKKISIIFQDPMTSLNPYMRISDQLNEVLIHHKGMSNNEAMKESIRMLDAVKIPEAKNRISMFPHEFSGGMRQRVMIAMSLLCRPDILIADEPTTALDVTVQAQIMDLFKDIQKEFRTSLILITHNMGIVAGTCSKTLVLYAGKVMEYGLTRDIFHQPSHPYTIGLLEAMPRLDKEYEVLKTIPGNPPNMMEAHQGCPFCSRCPSAIDKCSNIPPILEMVNKNTQQQRSCHIPFGDL</sequence>
<reference evidence="8" key="1">
    <citation type="submission" date="2018-05" db="EMBL/GenBank/DDBJ databases">
        <authorList>
            <person name="Lanie J.A."/>
            <person name="Ng W.-L."/>
            <person name="Kazmierczak K.M."/>
            <person name="Andrzejewski T.M."/>
            <person name="Davidsen T.M."/>
            <person name="Wayne K.J."/>
            <person name="Tettelin H."/>
            <person name="Glass J.I."/>
            <person name="Rusch D."/>
            <person name="Podicherti R."/>
            <person name="Tsui H.-C.T."/>
            <person name="Winkler M.E."/>
        </authorList>
    </citation>
    <scope>NUCLEOTIDE SEQUENCE</scope>
</reference>
<comment type="subcellular location">
    <subcellularLocation>
        <location evidence="1">Membrane</location>
    </subcellularLocation>
</comment>
<dbReference type="AlphaFoldDB" id="A0A381UP21"/>
<dbReference type="GO" id="GO:0005524">
    <property type="term" value="F:ATP binding"/>
    <property type="evidence" value="ECO:0007669"/>
    <property type="project" value="UniProtKB-KW"/>
</dbReference>
<proteinExistence type="predicted"/>
<feature type="domain" description="ABC transporter" evidence="7">
    <location>
        <begin position="1"/>
        <end position="190"/>
    </location>
</feature>
<dbReference type="InterPro" id="IPR017871">
    <property type="entry name" value="ABC_transporter-like_CS"/>
</dbReference>
<dbReference type="InterPro" id="IPR050388">
    <property type="entry name" value="ABC_Ni/Peptide_Import"/>
</dbReference>